<keyword evidence="2" id="KW-1185">Reference proteome</keyword>
<sequence length="164" mass="18173">MLQSAPPSSSTSVCALLTSSPSTELHGIPSAPHSDIFSSSHFNFPLPPPPLQQPTPSPTGFEWINSFKHGFLRLSPRMREVVAHAKSSQAATVAQAWGDKPMKIVVFQFQLLLETNSGMVPSNLFDLTNRLIKLERLLKTLRQLTANLMYRNHKKVLPLSLDES</sequence>
<reference evidence="1" key="1">
    <citation type="submission" date="2022-04" db="EMBL/GenBank/DDBJ databases">
        <title>Carnegiea gigantea Genome sequencing and assembly v2.</title>
        <authorList>
            <person name="Copetti D."/>
            <person name="Sanderson M.J."/>
            <person name="Burquez A."/>
            <person name="Wojciechowski M.F."/>
        </authorList>
    </citation>
    <scope>NUCLEOTIDE SEQUENCE</scope>
    <source>
        <strain evidence="1">SGP5-SGP5p</strain>
        <tissue evidence="1">Aerial part</tissue>
    </source>
</reference>
<comment type="caution">
    <text evidence="1">The sequence shown here is derived from an EMBL/GenBank/DDBJ whole genome shotgun (WGS) entry which is preliminary data.</text>
</comment>
<gene>
    <name evidence="1" type="ORF">Cgig2_016096</name>
</gene>
<name>A0A9Q1KLQ1_9CARY</name>
<evidence type="ECO:0000313" key="2">
    <source>
        <dbReference type="Proteomes" id="UP001153076"/>
    </source>
</evidence>
<organism evidence="1 2">
    <name type="scientific">Carnegiea gigantea</name>
    <dbReference type="NCBI Taxonomy" id="171969"/>
    <lineage>
        <taxon>Eukaryota</taxon>
        <taxon>Viridiplantae</taxon>
        <taxon>Streptophyta</taxon>
        <taxon>Embryophyta</taxon>
        <taxon>Tracheophyta</taxon>
        <taxon>Spermatophyta</taxon>
        <taxon>Magnoliopsida</taxon>
        <taxon>eudicotyledons</taxon>
        <taxon>Gunneridae</taxon>
        <taxon>Pentapetalae</taxon>
        <taxon>Caryophyllales</taxon>
        <taxon>Cactineae</taxon>
        <taxon>Cactaceae</taxon>
        <taxon>Cactoideae</taxon>
        <taxon>Echinocereeae</taxon>
        <taxon>Carnegiea</taxon>
    </lineage>
</organism>
<dbReference type="AlphaFoldDB" id="A0A9Q1KLQ1"/>
<evidence type="ECO:0000313" key="1">
    <source>
        <dbReference type="EMBL" id="KAJ8446786.1"/>
    </source>
</evidence>
<dbReference type="EMBL" id="JAKOGI010000048">
    <property type="protein sequence ID" value="KAJ8446786.1"/>
    <property type="molecule type" value="Genomic_DNA"/>
</dbReference>
<proteinExistence type="predicted"/>
<accession>A0A9Q1KLQ1</accession>
<protein>
    <submittedName>
        <fullName evidence="1">Uncharacterized protein</fullName>
    </submittedName>
</protein>
<dbReference type="Proteomes" id="UP001153076">
    <property type="component" value="Unassembled WGS sequence"/>
</dbReference>